<dbReference type="InterPro" id="IPR018247">
    <property type="entry name" value="EF_Hand_1_Ca_BS"/>
</dbReference>
<dbReference type="GO" id="GO:0005509">
    <property type="term" value="F:calcium ion binding"/>
    <property type="evidence" value="ECO:0007669"/>
    <property type="project" value="InterPro"/>
</dbReference>
<evidence type="ECO:0000256" key="5">
    <source>
        <dbReference type="ARBA" id="ARBA00023136"/>
    </source>
</evidence>
<dbReference type="PANTHER" id="PTHR31323:SF14">
    <property type="entry name" value="MECHANOSENSITIVE ION CHANNEL PROTEIN MSY2"/>
    <property type="match status" value="1"/>
</dbReference>
<feature type="compositionally biased region" description="Basic and acidic residues" evidence="6">
    <location>
        <begin position="753"/>
        <end position="769"/>
    </location>
</feature>
<feature type="transmembrane region" description="Helical" evidence="7">
    <location>
        <begin position="150"/>
        <end position="168"/>
    </location>
</feature>
<dbReference type="GO" id="GO:0006874">
    <property type="term" value="P:intracellular calcium ion homeostasis"/>
    <property type="evidence" value="ECO:0007669"/>
    <property type="project" value="TreeGrafter"/>
</dbReference>
<evidence type="ECO:0000313" key="9">
    <source>
        <dbReference type="EMBL" id="PVH98679.1"/>
    </source>
</evidence>
<dbReference type="Proteomes" id="UP000244855">
    <property type="component" value="Unassembled WGS sequence"/>
</dbReference>
<protein>
    <recommendedName>
        <fullName evidence="8">EF-hand domain-containing protein</fullName>
    </recommendedName>
</protein>
<dbReference type="OrthoDB" id="544685at2759"/>
<gene>
    <name evidence="9" type="ORF">DM02DRAFT_595617</name>
</gene>
<evidence type="ECO:0000256" key="6">
    <source>
        <dbReference type="SAM" id="MobiDB-lite"/>
    </source>
</evidence>
<proteinExistence type="predicted"/>
<sequence>MSNPPQPKSPSFRLSRQGFQPLDNGNMKGDDIPLQTVVSHTPSYTPTIKDEKRGMFHRGKRRVQKVDSKGNYDGEGVPPADDDDNSTALNRMGRFYLKILNFSIVTRYIIYVTPVALVLAIPIILSAVGIIKGKIGSSSGKDNGADPRLFFIWIEIMWLSFWTCKVVAHFLPRIFEFLVGVVSPGVKKYVQLLAALERPLSFVFWMISNQVTFNALVADPIKVEDPAWVPKMASVLLALLVCTCIILGERLLIQLISISYHRKQFDGKIKESKRNIQLLGVMYEASRALFPAYCNEFAEEDYIIQDQLGFVLGSKKNTVGRDRGRPVSKVPMRLMQNVGRVGDKVTSVFGAVAQEMTGKKVFDPNSAHSIVLEALENNRSAEALARRIWLSFVVEGKDALYEEDLIEVMGSGRQKDAEECFASLDRDGNGDISLEEMILTVTDYGRERKSISSSMHDVDQAINALDGLLMVFVFVLCIIPIVCFISPTFQTTLTGYTASLLSLSFVFAATCQEILGSCIFLFVKHPFDIGDRVDIATDQLTVEHISLLYTVFKRVNNGKTVQTPNIVLNNLWVENITRSKAMREQVPIFAAFDTPFEDINALKQEMINFVREPVNTRDFFPDVEIEVVGIAEMNKLELRVEIRHKSNWSNESLRAARRSKFMCALVVALRKVPIAPPGGNDVGLGDANKPSWSVAISPEEASAVRKKYLDDKEAGKLLSKKDDPEDTGRSSGTDYLGLGNEGKAINSLNNRKPGVDNVRDDTWTHRGDDSATIGRPSMDGQTRPETDELRGLLHKATSSGRRKQGGTLSPYGARPSMDSQRSPNPNNPYAPPPVQSGLRSPASVTSASTGYAEEMQYQSMMPQTTTIPPGPNRTNQQQQAPGSSTNPYRAASPELRQYQYKP</sequence>
<dbReference type="Gene3D" id="1.10.238.10">
    <property type="entry name" value="EF-hand"/>
    <property type="match status" value="1"/>
</dbReference>
<dbReference type="SUPFAM" id="SSF47473">
    <property type="entry name" value="EF-hand"/>
    <property type="match status" value="1"/>
</dbReference>
<feature type="transmembrane region" description="Helical" evidence="7">
    <location>
        <begin position="108"/>
        <end position="130"/>
    </location>
</feature>
<feature type="transmembrane region" description="Helical" evidence="7">
    <location>
        <begin position="501"/>
        <end position="523"/>
    </location>
</feature>
<evidence type="ECO:0000256" key="4">
    <source>
        <dbReference type="ARBA" id="ARBA00022989"/>
    </source>
</evidence>
<feature type="compositionally biased region" description="Polar residues" evidence="6">
    <location>
        <begin position="36"/>
        <end position="46"/>
    </location>
</feature>
<keyword evidence="5 7" id="KW-0472">Membrane</keyword>
<dbReference type="PANTHER" id="PTHR31323">
    <property type="entry name" value="MECHANOSENSITIVE ION CHANNEL PROTEIN MSY2"/>
    <property type="match status" value="1"/>
</dbReference>
<accession>A0A2V1DN43</accession>
<dbReference type="Pfam" id="PF00924">
    <property type="entry name" value="MS_channel_2nd"/>
    <property type="match status" value="1"/>
</dbReference>
<dbReference type="InterPro" id="IPR006685">
    <property type="entry name" value="MscS_channel_2nd"/>
</dbReference>
<dbReference type="SUPFAM" id="SSF50182">
    <property type="entry name" value="Sm-like ribonucleoproteins"/>
    <property type="match status" value="1"/>
</dbReference>
<dbReference type="InterPro" id="IPR011992">
    <property type="entry name" value="EF-hand-dom_pair"/>
</dbReference>
<feature type="compositionally biased region" description="Pro residues" evidence="6">
    <location>
        <begin position="825"/>
        <end position="834"/>
    </location>
</feature>
<feature type="compositionally biased region" description="Basic and acidic residues" evidence="6">
    <location>
        <begin position="715"/>
        <end position="728"/>
    </location>
</feature>
<comment type="subcellular location">
    <subcellularLocation>
        <location evidence="1">Membrane</location>
    </subcellularLocation>
</comment>
<keyword evidence="3" id="KW-0106">Calcium</keyword>
<dbReference type="EMBL" id="KZ805408">
    <property type="protein sequence ID" value="PVH98679.1"/>
    <property type="molecule type" value="Genomic_DNA"/>
</dbReference>
<dbReference type="Gene3D" id="2.30.30.60">
    <property type="match status" value="1"/>
</dbReference>
<reference evidence="9 10" key="1">
    <citation type="journal article" date="2018" name="Sci. Rep.">
        <title>Comparative genomics provides insights into the lifestyle and reveals functional heterogeneity of dark septate endophytic fungi.</title>
        <authorList>
            <person name="Knapp D.G."/>
            <person name="Nemeth J.B."/>
            <person name="Barry K."/>
            <person name="Hainaut M."/>
            <person name="Henrissat B."/>
            <person name="Johnson J."/>
            <person name="Kuo A."/>
            <person name="Lim J.H.P."/>
            <person name="Lipzen A."/>
            <person name="Nolan M."/>
            <person name="Ohm R.A."/>
            <person name="Tamas L."/>
            <person name="Grigoriev I.V."/>
            <person name="Spatafora J.W."/>
            <person name="Nagy L.G."/>
            <person name="Kovacs G.M."/>
        </authorList>
    </citation>
    <scope>NUCLEOTIDE SEQUENCE [LARGE SCALE GENOMIC DNA]</scope>
    <source>
        <strain evidence="9 10">DSE2036</strain>
    </source>
</reference>
<feature type="compositionally biased region" description="Polar residues" evidence="6">
    <location>
        <begin position="856"/>
        <end position="887"/>
    </location>
</feature>
<dbReference type="Pfam" id="PF25886">
    <property type="entry name" value="Msy1"/>
    <property type="match status" value="1"/>
</dbReference>
<evidence type="ECO:0000313" key="10">
    <source>
        <dbReference type="Proteomes" id="UP000244855"/>
    </source>
</evidence>
<organism evidence="9 10">
    <name type="scientific">Periconia macrospinosa</name>
    <dbReference type="NCBI Taxonomy" id="97972"/>
    <lineage>
        <taxon>Eukaryota</taxon>
        <taxon>Fungi</taxon>
        <taxon>Dikarya</taxon>
        <taxon>Ascomycota</taxon>
        <taxon>Pezizomycotina</taxon>
        <taxon>Dothideomycetes</taxon>
        <taxon>Pleosporomycetidae</taxon>
        <taxon>Pleosporales</taxon>
        <taxon>Massarineae</taxon>
        <taxon>Periconiaceae</taxon>
        <taxon>Periconia</taxon>
    </lineage>
</organism>
<feature type="transmembrane region" description="Helical" evidence="7">
    <location>
        <begin position="468"/>
        <end position="489"/>
    </location>
</feature>
<name>A0A2V1DN43_9PLEO</name>
<dbReference type="InterPro" id="IPR058650">
    <property type="entry name" value="Msy1/2-like"/>
</dbReference>
<dbReference type="InterPro" id="IPR010920">
    <property type="entry name" value="LSM_dom_sf"/>
</dbReference>
<dbReference type="PROSITE" id="PS50222">
    <property type="entry name" value="EF_HAND_2"/>
    <property type="match status" value="1"/>
</dbReference>
<feature type="region of interest" description="Disordered" evidence="6">
    <location>
        <begin position="1"/>
        <end position="84"/>
    </location>
</feature>
<dbReference type="PROSITE" id="PS00018">
    <property type="entry name" value="EF_HAND_1"/>
    <property type="match status" value="1"/>
</dbReference>
<feature type="compositionally biased region" description="Basic and acidic residues" evidence="6">
    <location>
        <begin position="782"/>
        <end position="791"/>
    </location>
</feature>
<evidence type="ECO:0000259" key="8">
    <source>
        <dbReference type="PROSITE" id="PS50222"/>
    </source>
</evidence>
<evidence type="ECO:0000256" key="1">
    <source>
        <dbReference type="ARBA" id="ARBA00004370"/>
    </source>
</evidence>
<evidence type="ECO:0000256" key="2">
    <source>
        <dbReference type="ARBA" id="ARBA00022692"/>
    </source>
</evidence>
<keyword evidence="4 7" id="KW-1133">Transmembrane helix</keyword>
<dbReference type="GO" id="GO:0016020">
    <property type="term" value="C:membrane"/>
    <property type="evidence" value="ECO:0007669"/>
    <property type="project" value="UniProtKB-SubCell"/>
</dbReference>
<keyword evidence="10" id="KW-1185">Reference proteome</keyword>
<feature type="domain" description="EF-hand" evidence="8">
    <location>
        <begin position="412"/>
        <end position="447"/>
    </location>
</feature>
<keyword evidence="2 7" id="KW-0812">Transmembrane</keyword>
<feature type="region of interest" description="Disordered" evidence="6">
    <location>
        <begin position="715"/>
        <end position="902"/>
    </location>
</feature>
<dbReference type="GO" id="GO:0005262">
    <property type="term" value="F:calcium channel activity"/>
    <property type="evidence" value="ECO:0007669"/>
    <property type="project" value="TreeGrafter"/>
</dbReference>
<dbReference type="AlphaFoldDB" id="A0A2V1DN43"/>
<evidence type="ECO:0000256" key="7">
    <source>
        <dbReference type="SAM" id="Phobius"/>
    </source>
</evidence>
<dbReference type="InterPro" id="IPR002048">
    <property type="entry name" value="EF_hand_dom"/>
</dbReference>
<dbReference type="InterPro" id="IPR023408">
    <property type="entry name" value="MscS_beta-dom_sf"/>
</dbReference>
<evidence type="ECO:0000256" key="3">
    <source>
        <dbReference type="ARBA" id="ARBA00022837"/>
    </source>
</evidence>